<accession>B6SP63</accession>
<dbReference type="PANTHER" id="PTHR34789">
    <property type="entry name" value="EXPRESSED PROTEIN"/>
    <property type="match status" value="1"/>
</dbReference>
<keyword evidence="1" id="KW-0732">Signal</keyword>
<feature type="signal peptide" evidence="1">
    <location>
        <begin position="1"/>
        <end position="29"/>
    </location>
</feature>
<reference evidence="2" key="1">
    <citation type="journal article" date="2009" name="Plant Mol. Biol.">
        <title>Insights into corn genes derived from large-scale cDNA sequencing.</title>
        <authorList>
            <person name="Alexandrov N.N."/>
            <person name="Brover V.V."/>
            <person name="Freidin S."/>
            <person name="Troukhan M.E."/>
            <person name="Tatarinova T.V."/>
            <person name="Zhang H."/>
            <person name="Swaller T.J."/>
            <person name="Lu Y.P."/>
            <person name="Bouck J."/>
            <person name="Flavell R.B."/>
            <person name="Feldmann K.A."/>
        </authorList>
    </citation>
    <scope>NUCLEOTIDE SEQUENCE</scope>
</reference>
<feature type="chain" id="PRO_5002847363" evidence="1">
    <location>
        <begin position="30"/>
        <end position="157"/>
    </location>
</feature>
<dbReference type="PANTHER" id="PTHR34789:SF5">
    <property type="entry name" value="GLYCINE-RICH PROTEIN"/>
    <property type="match status" value="1"/>
</dbReference>
<evidence type="ECO:0000313" key="2">
    <source>
        <dbReference type="EMBL" id="ACG26646.1"/>
    </source>
</evidence>
<organism evidence="2">
    <name type="scientific">Zea mays</name>
    <name type="common">Maize</name>
    <dbReference type="NCBI Taxonomy" id="4577"/>
    <lineage>
        <taxon>Eukaryota</taxon>
        <taxon>Viridiplantae</taxon>
        <taxon>Streptophyta</taxon>
        <taxon>Embryophyta</taxon>
        <taxon>Tracheophyta</taxon>
        <taxon>Spermatophyta</taxon>
        <taxon>Magnoliopsida</taxon>
        <taxon>Liliopsida</taxon>
        <taxon>Poales</taxon>
        <taxon>Poaceae</taxon>
        <taxon>PACMAD clade</taxon>
        <taxon>Panicoideae</taxon>
        <taxon>Andropogonodae</taxon>
        <taxon>Andropogoneae</taxon>
        <taxon>Tripsacinae</taxon>
        <taxon>Zea</taxon>
    </lineage>
</organism>
<protein>
    <submittedName>
        <fullName evidence="2">Cold shock protein-1</fullName>
    </submittedName>
</protein>
<evidence type="ECO:0000256" key="1">
    <source>
        <dbReference type="SAM" id="SignalP"/>
    </source>
</evidence>
<proteinExistence type="evidence at transcript level"/>
<dbReference type="EMBL" id="EU954528">
    <property type="protein sequence ID" value="ACG26646.1"/>
    <property type="molecule type" value="mRNA"/>
</dbReference>
<sequence>MAMAARHHAPHLLAMLMLSAAGFFSVASAARDLDAANPLAVAVAAPAAGRNNDNNPPEPNYYSYHGGYGAVPAGYEPAGVPGAGGWGAGYGGSGGYAHGGVEAPTVVCQDKGPCYGKKVACPKRCFWSYSRSGSGYGAGGGGGSCTVDCKDKCTATC</sequence>
<dbReference type="AlphaFoldDB" id="B6SP63"/>
<name>B6SP63_MAIZE</name>